<keyword evidence="3" id="KW-1185">Reference proteome</keyword>
<dbReference type="EMBL" id="ML977065">
    <property type="protein sequence ID" value="KAF1948296.1"/>
    <property type="molecule type" value="Genomic_DNA"/>
</dbReference>
<dbReference type="AlphaFoldDB" id="A0A6A5TH18"/>
<reference evidence="1" key="1">
    <citation type="journal article" date="2020" name="Stud. Mycol.">
        <title>101 Dothideomycetes genomes: a test case for predicting lifestyles and emergence of pathogens.</title>
        <authorList>
            <person name="Haridas S."/>
            <person name="Albert R."/>
            <person name="Binder M."/>
            <person name="Bloem J."/>
            <person name="Labutti K."/>
            <person name="Salamov A."/>
            <person name="Andreopoulos B."/>
            <person name="Baker S."/>
            <person name="Barry K."/>
            <person name="Bills G."/>
            <person name="Bluhm B."/>
            <person name="Cannon C."/>
            <person name="Castanera R."/>
            <person name="Culley D."/>
            <person name="Daum C."/>
            <person name="Ezra D."/>
            <person name="Gonzalez J."/>
            <person name="Henrissat B."/>
            <person name="Kuo A."/>
            <person name="Liang C."/>
            <person name="Lipzen A."/>
            <person name="Lutzoni F."/>
            <person name="Magnuson J."/>
            <person name="Mondo S."/>
            <person name="Nolan M."/>
            <person name="Ohm R."/>
            <person name="Pangilinan J."/>
            <person name="Park H.-J."/>
            <person name="Ramirez L."/>
            <person name="Alfaro M."/>
            <person name="Sun H."/>
            <person name="Tritt A."/>
            <person name="Yoshinaga Y."/>
            <person name="Zwiers L.-H."/>
            <person name="Turgeon B."/>
            <person name="Goodwin S."/>
            <person name="Spatafora J."/>
            <person name="Crous P."/>
            <person name="Grigoriev I."/>
        </authorList>
    </citation>
    <scope>NUCLEOTIDE SEQUENCE</scope>
    <source>
        <strain evidence="1">CBS 675.92</strain>
    </source>
</reference>
<accession>A0A6A5TH18</accession>
<dbReference type="EMBL" id="ML977070">
    <property type="protein sequence ID" value="KAF1948187.1"/>
    <property type="molecule type" value="Genomic_DNA"/>
</dbReference>
<gene>
    <name evidence="2" type="ORF">CC80DRAFT_318361</name>
    <name evidence="1" type="ORF">CC80DRAFT_329507</name>
</gene>
<evidence type="ECO:0000313" key="3">
    <source>
        <dbReference type="Proteomes" id="UP000800035"/>
    </source>
</evidence>
<evidence type="ECO:0000313" key="1">
    <source>
        <dbReference type="EMBL" id="KAF1948187.1"/>
    </source>
</evidence>
<sequence length="84" mass="9381">MAARQDVENPCNPAFVEYGSFGALSIASPTLLILPSLNLLCYTTKESSFEQLDPVIPGHDFFQNASIAAAFINQEHQYRPYFPR</sequence>
<proteinExistence type="predicted"/>
<organism evidence="1 3">
    <name type="scientific">Byssothecium circinans</name>
    <dbReference type="NCBI Taxonomy" id="147558"/>
    <lineage>
        <taxon>Eukaryota</taxon>
        <taxon>Fungi</taxon>
        <taxon>Dikarya</taxon>
        <taxon>Ascomycota</taxon>
        <taxon>Pezizomycotina</taxon>
        <taxon>Dothideomycetes</taxon>
        <taxon>Pleosporomycetidae</taxon>
        <taxon>Pleosporales</taxon>
        <taxon>Massarineae</taxon>
        <taxon>Massarinaceae</taxon>
        <taxon>Byssothecium</taxon>
    </lineage>
</organism>
<name>A0A6A5TH18_9PLEO</name>
<dbReference type="Proteomes" id="UP000800035">
    <property type="component" value="Unassembled WGS sequence"/>
</dbReference>
<evidence type="ECO:0000313" key="2">
    <source>
        <dbReference type="EMBL" id="KAF1948296.1"/>
    </source>
</evidence>
<protein>
    <submittedName>
        <fullName evidence="1">Uncharacterized protein</fullName>
    </submittedName>
</protein>